<reference evidence="1" key="1">
    <citation type="submission" date="2021-06" db="EMBL/GenBank/DDBJ databases">
        <authorList>
            <person name="Kallberg Y."/>
            <person name="Tangrot J."/>
            <person name="Rosling A."/>
        </authorList>
    </citation>
    <scope>NUCLEOTIDE SEQUENCE</scope>
    <source>
        <strain evidence="1">IN212</strain>
    </source>
</reference>
<comment type="caution">
    <text evidence="1">The sequence shown here is derived from an EMBL/GenBank/DDBJ whole genome shotgun (WGS) entry which is preliminary data.</text>
</comment>
<name>A0A9N9P2Y1_9GLOM</name>
<keyword evidence="2" id="KW-1185">Reference proteome</keyword>
<proteinExistence type="predicted"/>
<dbReference type="Proteomes" id="UP000789396">
    <property type="component" value="Unassembled WGS sequence"/>
</dbReference>
<dbReference type="EMBL" id="CAJVPZ010056186">
    <property type="protein sequence ID" value="CAG8785392.1"/>
    <property type="molecule type" value="Genomic_DNA"/>
</dbReference>
<gene>
    <name evidence="1" type="ORF">RFULGI_LOCUS16199</name>
</gene>
<dbReference type="OrthoDB" id="2437677at2759"/>
<feature type="non-terminal residue" evidence="1">
    <location>
        <position position="71"/>
    </location>
</feature>
<evidence type="ECO:0000313" key="1">
    <source>
        <dbReference type="EMBL" id="CAG8785392.1"/>
    </source>
</evidence>
<organism evidence="1 2">
    <name type="scientific">Racocetra fulgida</name>
    <dbReference type="NCBI Taxonomy" id="60492"/>
    <lineage>
        <taxon>Eukaryota</taxon>
        <taxon>Fungi</taxon>
        <taxon>Fungi incertae sedis</taxon>
        <taxon>Mucoromycota</taxon>
        <taxon>Glomeromycotina</taxon>
        <taxon>Glomeromycetes</taxon>
        <taxon>Diversisporales</taxon>
        <taxon>Gigasporaceae</taxon>
        <taxon>Racocetra</taxon>
    </lineage>
</organism>
<sequence>VKIHGDNSEIIVNPATEPGELDFKIWVKYGNSQPTRILLRETMDDLKEAIKKKLLPKLDDVTVDDITILRN</sequence>
<dbReference type="AlphaFoldDB" id="A0A9N9P2Y1"/>
<accession>A0A9N9P2Y1</accession>
<protein>
    <submittedName>
        <fullName evidence="1">13103_t:CDS:1</fullName>
    </submittedName>
</protein>
<feature type="non-terminal residue" evidence="1">
    <location>
        <position position="1"/>
    </location>
</feature>
<evidence type="ECO:0000313" key="2">
    <source>
        <dbReference type="Proteomes" id="UP000789396"/>
    </source>
</evidence>